<evidence type="ECO:0000313" key="4">
    <source>
        <dbReference type="Proteomes" id="UP000054721"/>
    </source>
</evidence>
<gene>
    <name evidence="3" type="primary">tacc3</name>
    <name evidence="3" type="ORF">T02_15255</name>
</gene>
<reference evidence="3 4" key="1">
    <citation type="submission" date="2015-05" db="EMBL/GenBank/DDBJ databases">
        <title>Evolution of Trichinella species and genotypes.</title>
        <authorList>
            <person name="Korhonen P.K."/>
            <person name="Edoardo P."/>
            <person name="Giuseppe L.R."/>
            <person name="Gasser R.B."/>
        </authorList>
    </citation>
    <scope>NUCLEOTIDE SEQUENCE [LARGE SCALE GENOMIC DNA]</scope>
    <source>
        <strain evidence="3">ISS10</strain>
    </source>
</reference>
<dbReference type="STRING" id="6335.A0A0V1LHX5"/>
<dbReference type="EMBL" id="JYDW01000047">
    <property type="protein sequence ID" value="KRZ59092.1"/>
    <property type="molecule type" value="Genomic_DNA"/>
</dbReference>
<accession>A0A0V1LHX5</accession>
<name>A0A0V1LHX5_9BILA</name>
<keyword evidence="4" id="KW-1185">Reference proteome</keyword>
<feature type="coiled-coil region" evidence="1">
    <location>
        <begin position="488"/>
        <end position="551"/>
    </location>
</feature>
<feature type="coiled-coil region" evidence="1">
    <location>
        <begin position="407"/>
        <end position="451"/>
    </location>
</feature>
<protein>
    <submittedName>
        <fullName evidence="3">Transforming acidic coiled-coil-containing protein 3</fullName>
    </submittedName>
</protein>
<keyword evidence="1" id="KW-0175">Coiled coil</keyword>
<dbReference type="AlphaFoldDB" id="A0A0V1LHX5"/>
<feature type="compositionally biased region" description="Basic residues" evidence="2">
    <location>
        <begin position="1"/>
        <end position="10"/>
    </location>
</feature>
<evidence type="ECO:0000256" key="2">
    <source>
        <dbReference type="SAM" id="MobiDB-lite"/>
    </source>
</evidence>
<proteinExistence type="predicted"/>
<comment type="caution">
    <text evidence="3">The sequence shown here is derived from an EMBL/GenBank/DDBJ whole genome shotgun (WGS) entry which is preliminary data.</text>
</comment>
<evidence type="ECO:0000313" key="3">
    <source>
        <dbReference type="EMBL" id="KRZ59092.1"/>
    </source>
</evidence>
<evidence type="ECO:0000256" key="1">
    <source>
        <dbReference type="SAM" id="Coils"/>
    </source>
</evidence>
<feature type="region of interest" description="Disordered" evidence="2">
    <location>
        <begin position="1"/>
        <end position="37"/>
    </location>
</feature>
<dbReference type="OrthoDB" id="10255048at2759"/>
<dbReference type="Proteomes" id="UP000054721">
    <property type="component" value="Unassembled WGS sequence"/>
</dbReference>
<organism evidence="3 4">
    <name type="scientific">Trichinella nativa</name>
    <dbReference type="NCBI Taxonomy" id="6335"/>
    <lineage>
        <taxon>Eukaryota</taxon>
        <taxon>Metazoa</taxon>
        <taxon>Ecdysozoa</taxon>
        <taxon>Nematoda</taxon>
        <taxon>Enoplea</taxon>
        <taxon>Dorylaimia</taxon>
        <taxon>Trichinellida</taxon>
        <taxon>Trichinellidae</taxon>
        <taxon>Trichinella</taxon>
    </lineage>
</organism>
<sequence>MSSGKRKPGRKGGSQTEDLTARRYPPVDATCPSPQGNCLENTQFMSSDSDVSYCSVENCSSDNSFKTAFEPTSELRSSLESSMDYDQNKTLLESDKENDLPGNVNLKSFANECDPAACLLERPKRLSDMHAKLKSTKCNAHEERRQMNVGLDAVLNNTFSVKFLEHLSTDCGKRFDDDLRRQSIFQRFDPLLSKDASFGAPPLFDVNVQNPVIERNMKTKTAAMNDFSATAPFVEISENLIEMDKMQERIVKNKYSDKIAHCEEVDFINNTMAFEYLEKMCSKNAVSKNDTFRRDSLFVKFDPLLVGELQKVEENKVPTNIVLKMKDETKSVKTADNDENLLISWDEAENTLNSEKNETFHSNLMKNDLEKNECNEMNENIQCDLAERNDDELKLLMLKSQENRLRLEHMNEERRQLIAEATSVDNELKKLSQKKENYEIKMKMAKEAQQRQLTDVNNERCKTLQDLKAAEDVIAQLLDCDQRIRESILECKKKESAMRKQLSELREQLRISVEDFEAFRESCKKEIVEFYKECREDINREKDEIVSLKMTVRKQQVHLETLRKEQEQKVNHAKNLSALVDDFLGKQV</sequence>